<dbReference type="InterPro" id="IPR002048">
    <property type="entry name" value="EF_hand_dom"/>
</dbReference>
<comment type="caution">
    <text evidence="5">The sequence shown here is derived from an EMBL/GenBank/DDBJ whole genome shotgun (WGS) entry which is preliminary data.</text>
</comment>
<keyword evidence="2" id="KW-0677">Repeat</keyword>
<accession>A0A813DBR4</accession>
<dbReference type="PROSITE" id="PS00018">
    <property type="entry name" value="EF_HAND_1"/>
    <property type="match status" value="2"/>
</dbReference>
<dbReference type="AlphaFoldDB" id="A0A813DBR4"/>
<feature type="domain" description="EF-hand" evidence="4">
    <location>
        <begin position="229"/>
        <end position="264"/>
    </location>
</feature>
<dbReference type="Pfam" id="PF13202">
    <property type="entry name" value="EF-hand_5"/>
    <property type="match status" value="2"/>
</dbReference>
<evidence type="ECO:0000259" key="4">
    <source>
        <dbReference type="PROSITE" id="PS50222"/>
    </source>
</evidence>
<dbReference type="Proteomes" id="UP000654075">
    <property type="component" value="Unassembled WGS sequence"/>
</dbReference>
<dbReference type="GO" id="GO:0005509">
    <property type="term" value="F:calcium ion binding"/>
    <property type="evidence" value="ECO:0007669"/>
    <property type="project" value="InterPro"/>
</dbReference>
<keyword evidence="6" id="KW-1185">Reference proteome</keyword>
<dbReference type="CDD" id="cd00051">
    <property type="entry name" value="EFh"/>
    <property type="match status" value="2"/>
</dbReference>
<dbReference type="Gene3D" id="1.10.238.10">
    <property type="entry name" value="EF-hand"/>
    <property type="match status" value="2"/>
</dbReference>
<keyword evidence="3" id="KW-0106">Calcium</keyword>
<dbReference type="PANTHER" id="PTHR10891">
    <property type="entry name" value="EF-HAND CALCIUM-BINDING DOMAIN CONTAINING PROTEIN"/>
    <property type="match status" value="1"/>
</dbReference>
<name>A0A813DBR4_POLGL</name>
<dbReference type="SUPFAM" id="SSF47473">
    <property type="entry name" value="EF-hand"/>
    <property type="match status" value="1"/>
</dbReference>
<reference evidence="5" key="1">
    <citation type="submission" date="2021-02" db="EMBL/GenBank/DDBJ databases">
        <authorList>
            <person name="Dougan E. K."/>
            <person name="Rhodes N."/>
            <person name="Thang M."/>
            <person name="Chan C."/>
        </authorList>
    </citation>
    <scope>NUCLEOTIDE SEQUENCE</scope>
</reference>
<dbReference type="PROSITE" id="PS50222">
    <property type="entry name" value="EF_HAND_2"/>
    <property type="match status" value="3"/>
</dbReference>
<keyword evidence="1" id="KW-0479">Metal-binding</keyword>
<evidence type="ECO:0000313" key="5">
    <source>
        <dbReference type="EMBL" id="CAE8583328.1"/>
    </source>
</evidence>
<sequence length="760" mass="84040">MAEAEQAATDVIGDDSTLKFNGSAMDDSTMRLPDAALGSSFVTQASQAAGSESGGQVHLGAYYSRRGKPKAQLRPSASEVHMQRNPGVASQVLAVHALQHQVLPNRATPQPYDGSQLRWPHPQCGGPPDHLDGRRHANWFGYRQLRWAKHWLPLPEKIPDAVPELSLADCVHLLTMQHGSLKAAFKKLDFFQDGKISATEWQEGIYQLILRGSSVEFMRFKMLLQHRSSFDARAMKLFLQMDKDKNGLVSFEEMGATKDEPSESPWEFSKRRLEETSAAREADEMVAAKTLSRRSVPRPLASGLSIDTMDMTLPLGLDFKLKASIGPTVSDVLRCFTAVLMTRFPNLDQAFAFFDHNESGILGMQEFVQGAKDLRFGLDAKAVFKELDTNRDGAISKAEFKLLRNIDVEKDEAIVFKTKRETVVERKLRSPIQATSQFKRGDCLDAIHIDRPHGEHVSSAAHYYTFPRLPTGRLDDLLHPNELPGFDPQNFTKEVGPGYTLKGPPHHPEVASHGHPLRGDRFKVGANLNRTDRFGPSIPSHEGKKDLENSAQSFISYEGSRPVDGKGKVNGTGAISMVSKRERVGLTHGTSDSFGLLGPTPIGKWEHSRMSLQRLTWAPGTAWKCTRCVRGQGFNFGRRDRASTTGIAAGQACCEQRSLVASRGSQLRKVARAEASGDQEATWRANGRWAPPARKGPAAWLSQLSFSWVSGLLRRSNDQQRPPLEVQDVTPGPPGYCAEALARELSEGLRLHVKDTIAYV</sequence>
<organism evidence="5 6">
    <name type="scientific">Polarella glacialis</name>
    <name type="common">Dinoflagellate</name>
    <dbReference type="NCBI Taxonomy" id="89957"/>
    <lineage>
        <taxon>Eukaryota</taxon>
        <taxon>Sar</taxon>
        <taxon>Alveolata</taxon>
        <taxon>Dinophyceae</taxon>
        <taxon>Suessiales</taxon>
        <taxon>Suessiaceae</taxon>
        <taxon>Polarella</taxon>
    </lineage>
</organism>
<feature type="domain" description="EF-hand" evidence="4">
    <location>
        <begin position="375"/>
        <end position="410"/>
    </location>
</feature>
<dbReference type="SMART" id="SM00054">
    <property type="entry name" value="EFh"/>
    <property type="match status" value="4"/>
</dbReference>
<feature type="domain" description="EF-hand" evidence="4">
    <location>
        <begin position="176"/>
        <end position="211"/>
    </location>
</feature>
<dbReference type="InterPro" id="IPR011992">
    <property type="entry name" value="EF-hand-dom_pair"/>
</dbReference>
<protein>
    <recommendedName>
        <fullName evidence="4">EF-hand domain-containing protein</fullName>
    </recommendedName>
</protein>
<dbReference type="InterPro" id="IPR018247">
    <property type="entry name" value="EF_Hand_1_Ca_BS"/>
</dbReference>
<evidence type="ECO:0000256" key="2">
    <source>
        <dbReference type="ARBA" id="ARBA00022737"/>
    </source>
</evidence>
<evidence type="ECO:0000256" key="1">
    <source>
        <dbReference type="ARBA" id="ARBA00022723"/>
    </source>
</evidence>
<dbReference type="OrthoDB" id="417791at2759"/>
<dbReference type="InterPro" id="IPR039647">
    <property type="entry name" value="EF_hand_pair_protein_CML-like"/>
</dbReference>
<evidence type="ECO:0000313" key="6">
    <source>
        <dbReference type="Proteomes" id="UP000654075"/>
    </source>
</evidence>
<evidence type="ECO:0000256" key="3">
    <source>
        <dbReference type="ARBA" id="ARBA00022837"/>
    </source>
</evidence>
<gene>
    <name evidence="5" type="ORF">PGLA1383_LOCUS2304</name>
</gene>
<dbReference type="EMBL" id="CAJNNV010000691">
    <property type="protein sequence ID" value="CAE8583328.1"/>
    <property type="molecule type" value="Genomic_DNA"/>
</dbReference>
<proteinExistence type="predicted"/>